<accession>A0ACB7TCJ8</accession>
<proteinExistence type="predicted"/>
<name>A0ACB7TCJ8_HYAAI</name>
<protein>
    <submittedName>
        <fullName evidence="1">Uncharacterized protein</fullName>
    </submittedName>
</protein>
<sequence length="65" mass="6879">MTDAEIVHTATNGADGGNGDNDKPPREAPTSAETRNLLCLLRNKVECSGGKIGSCDASSNWRMPF</sequence>
<gene>
    <name evidence="1" type="ORF">HPB50_000180</name>
</gene>
<dbReference type="Proteomes" id="UP000821845">
    <property type="component" value="Chromosome 1"/>
</dbReference>
<evidence type="ECO:0000313" key="1">
    <source>
        <dbReference type="EMBL" id="KAH6943863.1"/>
    </source>
</evidence>
<dbReference type="EMBL" id="CM023481">
    <property type="protein sequence ID" value="KAH6943863.1"/>
    <property type="molecule type" value="Genomic_DNA"/>
</dbReference>
<evidence type="ECO:0000313" key="2">
    <source>
        <dbReference type="Proteomes" id="UP000821845"/>
    </source>
</evidence>
<comment type="caution">
    <text evidence="1">The sequence shown here is derived from an EMBL/GenBank/DDBJ whole genome shotgun (WGS) entry which is preliminary data.</text>
</comment>
<organism evidence="1 2">
    <name type="scientific">Hyalomma asiaticum</name>
    <name type="common">Tick</name>
    <dbReference type="NCBI Taxonomy" id="266040"/>
    <lineage>
        <taxon>Eukaryota</taxon>
        <taxon>Metazoa</taxon>
        <taxon>Ecdysozoa</taxon>
        <taxon>Arthropoda</taxon>
        <taxon>Chelicerata</taxon>
        <taxon>Arachnida</taxon>
        <taxon>Acari</taxon>
        <taxon>Parasitiformes</taxon>
        <taxon>Ixodida</taxon>
        <taxon>Ixodoidea</taxon>
        <taxon>Ixodidae</taxon>
        <taxon>Hyalomminae</taxon>
        <taxon>Hyalomma</taxon>
    </lineage>
</organism>
<keyword evidence="2" id="KW-1185">Reference proteome</keyword>
<reference evidence="1" key="1">
    <citation type="submission" date="2020-05" db="EMBL/GenBank/DDBJ databases">
        <title>Large-scale comparative analyses of tick genomes elucidate their genetic diversity and vector capacities.</title>
        <authorList>
            <person name="Jia N."/>
            <person name="Wang J."/>
            <person name="Shi W."/>
            <person name="Du L."/>
            <person name="Sun Y."/>
            <person name="Zhan W."/>
            <person name="Jiang J."/>
            <person name="Wang Q."/>
            <person name="Zhang B."/>
            <person name="Ji P."/>
            <person name="Sakyi L.B."/>
            <person name="Cui X."/>
            <person name="Yuan T."/>
            <person name="Jiang B."/>
            <person name="Yang W."/>
            <person name="Lam T.T.-Y."/>
            <person name="Chang Q."/>
            <person name="Ding S."/>
            <person name="Wang X."/>
            <person name="Zhu J."/>
            <person name="Ruan X."/>
            <person name="Zhao L."/>
            <person name="Wei J."/>
            <person name="Que T."/>
            <person name="Du C."/>
            <person name="Cheng J."/>
            <person name="Dai P."/>
            <person name="Han X."/>
            <person name="Huang E."/>
            <person name="Gao Y."/>
            <person name="Liu J."/>
            <person name="Shao H."/>
            <person name="Ye R."/>
            <person name="Li L."/>
            <person name="Wei W."/>
            <person name="Wang X."/>
            <person name="Wang C."/>
            <person name="Yang T."/>
            <person name="Huo Q."/>
            <person name="Li W."/>
            <person name="Guo W."/>
            <person name="Chen H."/>
            <person name="Zhou L."/>
            <person name="Ni X."/>
            <person name="Tian J."/>
            <person name="Zhou Y."/>
            <person name="Sheng Y."/>
            <person name="Liu T."/>
            <person name="Pan Y."/>
            <person name="Xia L."/>
            <person name="Li J."/>
            <person name="Zhao F."/>
            <person name="Cao W."/>
        </authorList>
    </citation>
    <scope>NUCLEOTIDE SEQUENCE</scope>
    <source>
        <strain evidence="1">Hyas-2018</strain>
    </source>
</reference>